<evidence type="ECO:0000256" key="3">
    <source>
        <dbReference type="ARBA" id="ARBA00022723"/>
    </source>
</evidence>
<dbReference type="PRINTS" id="PR00607">
    <property type="entry name" value="CYTCHROMECIE"/>
</dbReference>
<sequence>MRTYSPATMMSSAMAALFLLAVVPAAHADSDEALKLYKSSCMVCHASGMANAPRLGDKARWAPLIAQGEDALMEVVINGKGAMPPRGAAPKATDEQLRSVVRYMIEKGS</sequence>
<keyword evidence="2 6" id="KW-0349">Heme</keyword>
<dbReference type="PANTHER" id="PTHR40942:SF4">
    <property type="entry name" value="CYTOCHROME C5"/>
    <property type="match status" value="1"/>
</dbReference>
<feature type="domain" description="Cytochrome c" evidence="8">
    <location>
        <begin position="28"/>
        <end position="108"/>
    </location>
</feature>
<evidence type="ECO:0000256" key="5">
    <source>
        <dbReference type="ARBA" id="ARBA00023004"/>
    </source>
</evidence>
<gene>
    <name evidence="9" type="ORF">D3M96_17060</name>
</gene>
<dbReference type="InterPro" id="IPR002323">
    <property type="entry name" value="Cyt_CIE"/>
</dbReference>
<keyword evidence="4" id="KW-0249">Electron transport</keyword>
<reference evidence="9 10" key="1">
    <citation type="submission" date="2018-09" db="EMBL/GenBank/DDBJ databases">
        <title>Complete genome sequence of the hydrocarbonoclastic bacterium Alcaligenes aquatilis QD168, isolated from a crude-oil polluted marine sediment of Central Chile.</title>
        <authorList>
            <person name="Duran R.E."/>
            <person name="Barra B."/>
            <person name="Salva-Serra F."/>
            <person name="Mendez V."/>
            <person name="Moore E.R.B."/>
            <person name="Seeger M."/>
        </authorList>
    </citation>
    <scope>NUCLEOTIDE SEQUENCE [LARGE SCALE GENOMIC DNA]</scope>
    <source>
        <strain evidence="9 10">QD168</strain>
    </source>
</reference>
<feature type="signal peptide" evidence="7">
    <location>
        <begin position="1"/>
        <end position="28"/>
    </location>
</feature>
<evidence type="ECO:0000313" key="9">
    <source>
        <dbReference type="EMBL" id="AYN22094.1"/>
    </source>
</evidence>
<feature type="chain" id="PRO_5018020547" evidence="7">
    <location>
        <begin position="29"/>
        <end position="109"/>
    </location>
</feature>
<dbReference type="RefSeq" id="WP_121739636.1">
    <property type="nucleotide sequence ID" value="NZ_CP032153.1"/>
</dbReference>
<evidence type="ECO:0000259" key="8">
    <source>
        <dbReference type="PROSITE" id="PS51007"/>
    </source>
</evidence>
<protein>
    <submittedName>
        <fullName evidence="9">Cytochrome c5 family protein</fullName>
    </submittedName>
</protein>
<dbReference type="Proteomes" id="UP000268070">
    <property type="component" value="Chromosome"/>
</dbReference>
<dbReference type="PROSITE" id="PS51007">
    <property type="entry name" value="CYTC"/>
    <property type="match status" value="1"/>
</dbReference>
<evidence type="ECO:0000256" key="7">
    <source>
        <dbReference type="SAM" id="SignalP"/>
    </source>
</evidence>
<dbReference type="OrthoDB" id="9814708at2"/>
<dbReference type="InterPro" id="IPR009056">
    <property type="entry name" value="Cyt_c-like_dom"/>
</dbReference>
<evidence type="ECO:0000313" key="10">
    <source>
        <dbReference type="Proteomes" id="UP000268070"/>
    </source>
</evidence>
<dbReference type="GO" id="GO:0005506">
    <property type="term" value="F:iron ion binding"/>
    <property type="evidence" value="ECO:0007669"/>
    <property type="project" value="InterPro"/>
</dbReference>
<dbReference type="SUPFAM" id="SSF46626">
    <property type="entry name" value="Cytochrome c"/>
    <property type="match status" value="1"/>
</dbReference>
<dbReference type="GO" id="GO:0020037">
    <property type="term" value="F:heme binding"/>
    <property type="evidence" value="ECO:0007669"/>
    <property type="project" value="InterPro"/>
</dbReference>
<dbReference type="Gene3D" id="1.10.760.10">
    <property type="entry name" value="Cytochrome c-like domain"/>
    <property type="match status" value="1"/>
</dbReference>
<keyword evidence="7" id="KW-0732">Signal</keyword>
<proteinExistence type="predicted"/>
<dbReference type="PANTHER" id="PTHR40942">
    <property type="match status" value="1"/>
</dbReference>
<dbReference type="GO" id="GO:0009055">
    <property type="term" value="F:electron transfer activity"/>
    <property type="evidence" value="ECO:0007669"/>
    <property type="project" value="InterPro"/>
</dbReference>
<dbReference type="KEGG" id="aaqu:D3M96_17060"/>
<keyword evidence="5 6" id="KW-0408">Iron</keyword>
<keyword evidence="3 6" id="KW-0479">Metal-binding</keyword>
<organism evidence="9 10">
    <name type="scientific">Alcaligenes aquatilis</name>
    <dbReference type="NCBI Taxonomy" id="323284"/>
    <lineage>
        <taxon>Bacteria</taxon>
        <taxon>Pseudomonadati</taxon>
        <taxon>Pseudomonadota</taxon>
        <taxon>Betaproteobacteria</taxon>
        <taxon>Burkholderiales</taxon>
        <taxon>Alcaligenaceae</taxon>
        <taxon>Alcaligenes</taxon>
    </lineage>
</organism>
<name>A0A3G2HYE8_9BURK</name>
<dbReference type="EMBL" id="CP032153">
    <property type="protein sequence ID" value="AYN22094.1"/>
    <property type="molecule type" value="Genomic_DNA"/>
</dbReference>
<evidence type="ECO:0000256" key="1">
    <source>
        <dbReference type="ARBA" id="ARBA00022448"/>
    </source>
</evidence>
<dbReference type="InterPro" id="IPR036909">
    <property type="entry name" value="Cyt_c-like_dom_sf"/>
</dbReference>
<dbReference type="Pfam" id="PF13442">
    <property type="entry name" value="Cytochrome_CBB3"/>
    <property type="match status" value="1"/>
</dbReference>
<evidence type="ECO:0000256" key="6">
    <source>
        <dbReference type="PROSITE-ProRule" id="PRU00433"/>
    </source>
</evidence>
<evidence type="ECO:0000256" key="4">
    <source>
        <dbReference type="ARBA" id="ARBA00022982"/>
    </source>
</evidence>
<accession>A0A3G2HYE8</accession>
<evidence type="ECO:0000256" key="2">
    <source>
        <dbReference type="ARBA" id="ARBA00022617"/>
    </source>
</evidence>
<keyword evidence="1" id="KW-0813">Transport</keyword>
<dbReference type="AlphaFoldDB" id="A0A3G2HYE8"/>